<dbReference type="InterPro" id="IPR007069">
    <property type="entry name" value="Transposase_32"/>
</dbReference>
<evidence type="ECO:0000313" key="3">
    <source>
        <dbReference type="Proteomes" id="UP000191418"/>
    </source>
</evidence>
<proteinExistence type="predicted"/>
<protein>
    <recommendedName>
        <fullName evidence="1">Transposase IS801/IS1294 domain-containing protein</fullName>
    </recommendedName>
</protein>
<reference evidence="2 3" key="1">
    <citation type="submission" date="2017-01" db="EMBL/GenBank/DDBJ databases">
        <title>Genome Sequencing of a Marine Spirillum, Oceanospirillum multiglobuliferum ATCC 33336, from Japan.</title>
        <authorList>
            <person name="Carney J.G."/>
            <person name="Trachtenberg A.M."/>
            <person name="Rheaume B.A."/>
            <person name="Linnane J.D."/>
            <person name="Pitts N.L."/>
            <person name="Mykles D.L."/>
            <person name="Maclea K.S."/>
        </authorList>
    </citation>
    <scope>NUCLEOTIDE SEQUENCE [LARGE SCALE GENOMIC DNA]</scope>
    <source>
        <strain evidence="2 3">ATCC 33336</strain>
    </source>
</reference>
<dbReference type="Proteomes" id="UP000191418">
    <property type="component" value="Unassembled WGS sequence"/>
</dbReference>
<dbReference type="RefSeq" id="WP_268808395.1">
    <property type="nucleotide sequence ID" value="NZ_FUXG01000009.1"/>
</dbReference>
<gene>
    <name evidence="2" type="ORF">BTE48_16005</name>
</gene>
<comment type="caution">
    <text evidence="2">The sequence shown here is derived from an EMBL/GenBank/DDBJ whole genome shotgun (WGS) entry which is preliminary data.</text>
</comment>
<dbReference type="GO" id="GO:0006313">
    <property type="term" value="P:DNA transposition"/>
    <property type="evidence" value="ECO:0007669"/>
    <property type="project" value="InterPro"/>
</dbReference>
<name>A0A1V4T1R2_9GAMM</name>
<evidence type="ECO:0000313" key="2">
    <source>
        <dbReference type="EMBL" id="OPX54098.1"/>
    </source>
</evidence>
<sequence>MSEFSFKHNQSAKLKLSASVVRRYILHILPKGFMRIRHYGYLSNAVKTKSLSIIRKALSKP</sequence>
<keyword evidence="3" id="KW-1185">Reference proteome</keyword>
<evidence type="ECO:0000259" key="1">
    <source>
        <dbReference type="Pfam" id="PF04986"/>
    </source>
</evidence>
<dbReference type="AlphaFoldDB" id="A0A1V4T1R2"/>
<dbReference type="Pfam" id="PF04986">
    <property type="entry name" value="Y2_Tnp"/>
    <property type="match status" value="1"/>
</dbReference>
<organism evidence="2 3">
    <name type="scientific">Oceanospirillum multiglobuliferum</name>
    <dbReference type="NCBI Taxonomy" id="64969"/>
    <lineage>
        <taxon>Bacteria</taxon>
        <taxon>Pseudomonadati</taxon>
        <taxon>Pseudomonadota</taxon>
        <taxon>Gammaproteobacteria</taxon>
        <taxon>Oceanospirillales</taxon>
        <taxon>Oceanospirillaceae</taxon>
        <taxon>Oceanospirillum</taxon>
    </lineage>
</organism>
<accession>A0A1V4T1R2</accession>
<feature type="domain" description="Transposase IS801/IS1294" evidence="1">
    <location>
        <begin position="9"/>
        <end position="46"/>
    </location>
</feature>
<dbReference type="EMBL" id="MTSM01000044">
    <property type="protein sequence ID" value="OPX54098.1"/>
    <property type="molecule type" value="Genomic_DNA"/>
</dbReference>
<dbReference type="GO" id="GO:0004803">
    <property type="term" value="F:transposase activity"/>
    <property type="evidence" value="ECO:0007669"/>
    <property type="project" value="InterPro"/>
</dbReference>
<dbReference type="GO" id="GO:0003677">
    <property type="term" value="F:DNA binding"/>
    <property type="evidence" value="ECO:0007669"/>
    <property type="project" value="InterPro"/>
</dbReference>